<dbReference type="InterPro" id="IPR054779">
    <property type="entry name" value="Cys_pept_put_mycoplasmatota"/>
</dbReference>
<protein>
    <submittedName>
        <fullName evidence="1">Uncharacterized protein</fullName>
    </submittedName>
</protein>
<keyword evidence="2" id="KW-1185">Reference proteome</keyword>
<name>A0A2Z4NDJ8_9BACT</name>
<dbReference type="AlphaFoldDB" id="A0A2Z4NDJ8"/>
<organism evidence="1 2">
    <name type="scientific">[Mycoplasma] anseris</name>
    <dbReference type="NCBI Taxonomy" id="92400"/>
    <lineage>
        <taxon>Bacteria</taxon>
        <taxon>Bacillati</taxon>
        <taxon>Mycoplasmatota</taxon>
        <taxon>Mycoplasmoidales</taxon>
        <taxon>Metamycoplasmataceae</taxon>
        <taxon>Metamycoplasma</taxon>
    </lineage>
</organism>
<reference evidence="2" key="1">
    <citation type="submission" date="2018-06" db="EMBL/GenBank/DDBJ databases">
        <title>Complete genome sequences of Mycoplasma anatis, M. anseris and M. cloacale type strains.</title>
        <authorList>
            <person name="Grozner D."/>
            <person name="Forro B."/>
            <person name="Sulyok K.M."/>
            <person name="Marton S."/>
            <person name="Kreizinger Z."/>
            <person name="Banyai K."/>
            <person name="Gyuranecz M."/>
        </authorList>
    </citation>
    <scope>NUCLEOTIDE SEQUENCE [LARGE SCALE GENOMIC DNA]</scope>
    <source>
        <strain evidence="2">ATCC 49234</strain>
    </source>
</reference>
<proteinExistence type="predicted"/>
<sequence length="283" mass="32820">MKKLSSSNKWDFKSIQTATNFHYDSLKIIHAEKEVSHSWWFKTAVNEYDFGYADDSHSTLEPGRSEGLCHYVAGAMLLQYGEFFWSSNVFSDTQYKKHFSSIGSNLNYRNYANKAKIGCPTVNRKLTLDLYEKREYGKGAKITTSIYFRDPLIAFLNNSKEDNYIKKPEITFHRRSLYWIKPWKWIRDDKPCIVYGAIPNIGGGFVSHAVIVYGTFDRGNKVLCHFGWSNYSQVILSTSLWNGVWLIGMSKTGNSKLPKKYFEYDDKFYSGPEITNILKELDK</sequence>
<dbReference type="KEGG" id="mane:DP065_02820"/>
<dbReference type="EMBL" id="CP030140">
    <property type="protein sequence ID" value="AWX69661.1"/>
    <property type="molecule type" value="Genomic_DNA"/>
</dbReference>
<dbReference type="Proteomes" id="UP000250218">
    <property type="component" value="Chromosome"/>
</dbReference>
<dbReference type="NCBIfam" id="NF045837">
    <property type="entry name" value="Mplas_Cys_pep"/>
    <property type="match status" value="1"/>
</dbReference>
<evidence type="ECO:0000313" key="1">
    <source>
        <dbReference type="EMBL" id="AWX69661.1"/>
    </source>
</evidence>
<dbReference type="RefSeq" id="WP_033178989.1">
    <property type="nucleotide sequence ID" value="NZ_CP030140.1"/>
</dbReference>
<gene>
    <name evidence="1" type="ORF">DP065_02820</name>
</gene>
<accession>A0A2Z4NDJ8</accession>
<evidence type="ECO:0000313" key="2">
    <source>
        <dbReference type="Proteomes" id="UP000250218"/>
    </source>
</evidence>